<gene>
    <name evidence="2" type="ORF">BJ508DRAFT_328767</name>
</gene>
<feature type="region of interest" description="Disordered" evidence="1">
    <location>
        <begin position="1242"/>
        <end position="1273"/>
    </location>
</feature>
<organism evidence="2 3">
    <name type="scientific">Ascobolus immersus RN42</name>
    <dbReference type="NCBI Taxonomy" id="1160509"/>
    <lineage>
        <taxon>Eukaryota</taxon>
        <taxon>Fungi</taxon>
        <taxon>Dikarya</taxon>
        <taxon>Ascomycota</taxon>
        <taxon>Pezizomycotina</taxon>
        <taxon>Pezizomycetes</taxon>
        <taxon>Pezizales</taxon>
        <taxon>Ascobolaceae</taxon>
        <taxon>Ascobolus</taxon>
    </lineage>
</organism>
<protein>
    <submittedName>
        <fullName evidence="2">Uncharacterized protein</fullName>
    </submittedName>
</protein>
<feature type="compositionally biased region" description="Basic residues" evidence="1">
    <location>
        <begin position="1539"/>
        <end position="1550"/>
    </location>
</feature>
<feature type="compositionally biased region" description="Basic and acidic residues" evidence="1">
    <location>
        <begin position="230"/>
        <end position="243"/>
    </location>
</feature>
<feature type="compositionally biased region" description="Basic and acidic residues" evidence="1">
    <location>
        <begin position="171"/>
        <end position="182"/>
    </location>
</feature>
<feature type="compositionally biased region" description="Basic and acidic residues" evidence="1">
    <location>
        <begin position="1409"/>
        <end position="1420"/>
    </location>
</feature>
<feature type="compositionally biased region" description="Acidic residues" evidence="1">
    <location>
        <begin position="35"/>
        <end position="49"/>
    </location>
</feature>
<evidence type="ECO:0000313" key="2">
    <source>
        <dbReference type="EMBL" id="RPA79047.1"/>
    </source>
</evidence>
<feature type="compositionally biased region" description="Low complexity" evidence="1">
    <location>
        <begin position="196"/>
        <end position="208"/>
    </location>
</feature>
<feature type="region of interest" description="Disordered" evidence="1">
    <location>
        <begin position="1300"/>
        <end position="1385"/>
    </location>
</feature>
<feature type="compositionally biased region" description="Low complexity" evidence="1">
    <location>
        <begin position="1496"/>
        <end position="1509"/>
    </location>
</feature>
<evidence type="ECO:0000256" key="1">
    <source>
        <dbReference type="SAM" id="MobiDB-lite"/>
    </source>
</evidence>
<feature type="region of interest" description="Disordered" evidence="1">
    <location>
        <begin position="480"/>
        <end position="500"/>
    </location>
</feature>
<feature type="region of interest" description="Disordered" evidence="1">
    <location>
        <begin position="1523"/>
        <end position="1644"/>
    </location>
</feature>
<feature type="compositionally biased region" description="Pro residues" evidence="1">
    <location>
        <begin position="1732"/>
        <end position="1748"/>
    </location>
</feature>
<feature type="region of interest" description="Disordered" evidence="1">
    <location>
        <begin position="1794"/>
        <end position="1918"/>
    </location>
</feature>
<feature type="compositionally biased region" description="Basic and acidic residues" evidence="1">
    <location>
        <begin position="767"/>
        <end position="781"/>
    </location>
</feature>
<feature type="region of interest" description="Disordered" evidence="1">
    <location>
        <begin position="1397"/>
        <end position="1447"/>
    </location>
</feature>
<feature type="compositionally biased region" description="Polar residues" evidence="1">
    <location>
        <begin position="925"/>
        <end position="935"/>
    </location>
</feature>
<keyword evidence="3" id="KW-1185">Reference proteome</keyword>
<feature type="region of interest" description="Disordered" evidence="1">
    <location>
        <begin position="158"/>
        <end position="306"/>
    </location>
</feature>
<feature type="region of interest" description="Disordered" evidence="1">
    <location>
        <begin position="1"/>
        <end position="93"/>
    </location>
</feature>
<feature type="region of interest" description="Disordered" evidence="1">
    <location>
        <begin position="1678"/>
        <end position="1752"/>
    </location>
</feature>
<feature type="compositionally biased region" description="Basic and acidic residues" evidence="1">
    <location>
        <begin position="488"/>
        <end position="499"/>
    </location>
</feature>
<proteinExistence type="predicted"/>
<feature type="compositionally biased region" description="Acidic residues" evidence="1">
    <location>
        <begin position="791"/>
        <end position="809"/>
    </location>
</feature>
<dbReference type="Proteomes" id="UP000275078">
    <property type="component" value="Unassembled WGS sequence"/>
</dbReference>
<name>A0A3N4I0S5_ASCIM</name>
<feature type="region of interest" description="Disordered" evidence="1">
    <location>
        <begin position="112"/>
        <end position="140"/>
    </location>
</feature>
<dbReference type="EMBL" id="ML119704">
    <property type="protein sequence ID" value="RPA79047.1"/>
    <property type="molecule type" value="Genomic_DNA"/>
</dbReference>
<feature type="region of interest" description="Disordered" evidence="1">
    <location>
        <begin position="514"/>
        <end position="991"/>
    </location>
</feature>
<reference evidence="2 3" key="1">
    <citation type="journal article" date="2018" name="Nat. Ecol. Evol.">
        <title>Pezizomycetes genomes reveal the molecular basis of ectomycorrhizal truffle lifestyle.</title>
        <authorList>
            <person name="Murat C."/>
            <person name="Payen T."/>
            <person name="Noel B."/>
            <person name="Kuo A."/>
            <person name="Morin E."/>
            <person name="Chen J."/>
            <person name="Kohler A."/>
            <person name="Krizsan K."/>
            <person name="Balestrini R."/>
            <person name="Da Silva C."/>
            <person name="Montanini B."/>
            <person name="Hainaut M."/>
            <person name="Levati E."/>
            <person name="Barry K.W."/>
            <person name="Belfiori B."/>
            <person name="Cichocki N."/>
            <person name="Clum A."/>
            <person name="Dockter R.B."/>
            <person name="Fauchery L."/>
            <person name="Guy J."/>
            <person name="Iotti M."/>
            <person name="Le Tacon F."/>
            <person name="Lindquist E.A."/>
            <person name="Lipzen A."/>
            <person name="Malagnac F."/>
            <person name="Mello A."/>
            <person name="Molinier V."/>
            <person name="Miyauchi S."/>
            <person name="Poulain J."/>
            <person name="Riccioni C."/>
            <person name="Rubini A."/>
            <person name="Sitrit Y."/>
            <person name="Splivallo R."/>
            <person name="Traeger S."/>
            <person name="Wang M."/>
            <person name="Zifcakova L."/>
            <person name="Wipf D."/>
            <person name="Zambonelli A."/>
            <person name="Paolocci F."/>
            <person name="Nowrousian M."/>
            <person name="Ottonello S."/>
            <person name="Baldrian P."/>
            <person name="Spatafora J.W."/>
            <person name="Henrissat B."/>
            <person name="Nagy L.G."/>
            <person name="Aury J.M."/>
            <person name="Wincker P."/>
            <person name="Grigoriev I.V."/>
            <person name="Bonfante P."/>
            <person name="Martin F.M."/>
        </authorList>
    </citation>
    <scope>NUCLEOTIDE SEQUENCE [LARGE SCALE GENOMIC DNA]</scope>
    <source>
        <strain evidence="2 3">RN42</strain>
    </source>
</reference>
<feature type="compositionally biased region" description="Basic and acidic residues" evidence="1">
    <location>
        <begin position="1300"/>
        <end position="1309"/>
    </location>
</feature>
<feature type="compositionally biased region" description="Basic and acidic residues" evidence="1">
    <location>
        <begin position="1617"/>
        <end position="1630"/>
    </location>
</feature>
<feature type="compositionally biased region" description="Basic and acidic residues" evidence="1">
    <location>
        <begin position="672"/>
        <end position="685"/>
    </location>
</feature>
<feature type="compositionally biased region" description="Acidic residues" evidence="1">
    <location>
        <begin position="250"/>
        <end position="270"/>
    </location>
</feature>
<feature type="compositionally biased region" description="Basic and acidic residues" evidence="1">
    <location>
        <begin position="733"/>
        <end position="756"/>
    </location>
</feature>
<sequence>MPAGSRGRSGRGGRHSSSNVTQYLDVEAEGPSGDSSDDDQLYDDSDADEAGNLKDFVVSDEDIPETKDRRGRHRSKKGKDSDSADTPLVSRDELEATQRELAIYKAALEMAKSLPKSKKSVSKSSGKATARRPKKNELLDQVLRASNERSFKRMARAFPGQFLRHARTRHSGRDAATTDKRVGQRKIATAAKDLRPSSSKSTSASVTAKPPPPQVRQSPEARQKPQKQASDLDAHSSPVERLETPQLEELGGEDDGSEVAEDDEEHEDTQEPTLPRVDVDGPVYRLDERTPSPTVSTLPTPPITPGSRLISQVGADASEVQVKEEELDDVVIKKEENISDPEDDGDLDRRAAYDMELSKLRIEKFDIDPRLLTRARLRGQYKITAAVTDDEVGRDAIRKACGMRNNLEVCSIKKTVRITLVNANIPITIPWSKLTIEEREKCIREVALAFRESRPFWNMGMIRQLCVDILGDGSKLTAKKRRGYQPKHGMDYERSDPRPKSYFIDADFIRKQREQKAKTTSTTQRPVPATSSSSTRTKSVATPRPTKQTQAAVARSVQNSSPSSRPADQGVQTKGQQEKADRSQSKASTSTSKPAVRQAVAPHPVTTADKSKRASKGESGKPTNIPVAPILQRRLQPSLPQRGPLRRQDRQEGQSGTTIVYRRSAGFTPPVAEHRRNAGRSENKARPQQSSVPTIVIDSDDDGPSMGDNGKTAVTSSPSPSPSPLPPPRLFPHRPEFELHPLHPDYGKIKQERDATDEGSAGPDENAAIKEEENAEDHDLSDGSALSEAVEWSDEVDDGEWESSGEENESAGGFRYVRAIESAPEESVDRSIKESQPRDVIAISVEPSIEESQPQDIIEISDDDETVTAPRNPPLKESAGHGNKGDSSRLVIDLEKIPSQNQRNHRKLKQAVSSGARDTRDQRTDQPSGIQSRGQPQDRYEKNSNIQPEPEKLPISPTYDVDVEGNIPHDLDFSSDAESDHGGQAVDPPVPVVNAPTTLRVHLIKNPRNYSTTNSVLLSLYRRFTLRQFIASVEVAMTYDIRYNESFLCYAPVRSITSAQVRPWRIIRDVKDVVDLFLWESMGRGVFMCELRWSLANSIYRDYFALDDFSNSFYTWHMVRRSPDKWKRMQNYGCYSSRPLDSDELLKMEYDEIYPEHWDTQGDSVKSYGYQLEYEMDLLKMTEETNVETLMHAERQILQQTTATRSGYWAPSGVMVHIGPQPEPKQTVKMSFPEIRKIKKEHYEETHPDYVPTDSSQEADSRGNVSLPRPSIEQEMPAMPATPAMPAEYAFPRLDFSARSERTGTHEFSSDSPMAPMPTPTPAGRPLSAKHPKKTQNPRVASLHAAASTPIPSSPPKRKTDMPPPASSAAAKRSKVQHTGEHAVKLPHAAAVATHVGGKAVAKLQSQRAEARARKDRESGEDGTGTGMSLSAEAGTEPLAEAPAARRGKVSRELAALGQLQSDIPASTGRVLRSNTRELAAEEQKSGLVKPVIGADGPTTGSGADSTSTDTRKAIPYIHIPVPDSFDVLPTRPAAPRKTAPRKTAPRKAAVHQPENSMQRSSQNVKFKLPKGHGSDASTSSAIILHEPDGTAEPGPSILKKTESVERSTMGGVPKTEVAKGDDRVSDGDRPGGPAPLKKAYKPTGYMAKSEADSALGAQDLTPAALTMLWGESVGKVQVLSTPPDGTAPQRVYMETGPISDPVPKPVAPLPAVLPNRPRTLISPDEVWTPPEVVPDPVPKPVAPPPAVLPKRPRTLISSDEVWTPPEVVPNEPVRRVSTADRRIERRMVGALGEASASQLNQLPPVRTLQPSSLPFDSKAHLSARVRLAAQQQQSRPRKSGPDPTIEDPIVISDSEEEETLQRVQLPQRPRRIEEKLQRAQHPSRPAPMEEKLQRAHHPPRPPSPHIPPRRDGLPKYQAPYPTEEEIMQLFNFPKDRRTFGNKYKFMLDAIRIKLRGRPRNPWGIRDFDWQAYVNDYLSYQDGLHLKRKRRQVEDKNADAKRKKEQKAEEESQQKNAQLARRPRYSTTPPPGVYRQPSRLPFDL</sequence>
<feature type="compositionally biased region" description="Basic and acidic residues" evidence="1">
    <location>
        <begin position="609"/>
        <end position="619"/>
    </location>
</feature>
<accession>A0A3N4I0S5</accession>
<feature type="region of interest" description="Disordered" evidence="1">
    <location>
        <begin position="1477"/>
        <end position="1511"/>
    </location>
</feature>
<feature type="compositionally biased region" description="Basic and acidic residues" evidence="1">
    <location>
        <begin position="883"/>
        <end position="896"/>
    </location>
</feature>
<feature type="region of interest" description="Disordered" evidence="1">
    <location>
        <begin position="1991"/>
        <end position="2044"/>
    </location>
</feature>
<feature type="compositionally biased region" description="Polar residues" evidence="1">
    <location>
        <begin position="518"/>
        <end position="575"/>
    </location>
</feature>
<feature type="compositionally biased region" description="Polar residues" evidence="1">
    <location>
        <begin position="1554"/>
        <end position="1565"/>
    </location>
</feature>
<feature type="compositionally biased region" description="Basic and acidic residues" evidence="1">
    <location>
        <begin position="827"/>
        <end position="837"/>
    </location>
</feature>
<feature type="compositionally biased region" description="Basic and acidic residues" evidence="1">
    <location>
        <begin position="1992"/>
        <end position="2013"/>
    </location>
</feature>
<evidence type="ECO:0000313" key="3">
    <source>
        <dbReference type="Proteomes" id="UP000275078"/>
    </source>
</evidence>
<feature type="compositionally biased region" description="Pro residues" evidence="1">
    <location>
        <begin position="719"/>
        <end position="730"/>
    </location>
</feature>